<feature type="transmembrane region" description="Helical" evidence="4">
    <location>
        <begin position="241"/>
        <end position="261"/>
    </location>
</feature>
<reference evidence="6" key="2">
    <citation type="submission" date="2020-01" db="EMBL/GenBank/DDBJ databases">
        <authorList>
            <person name="Campanaro S."/>
        </authorList>
    </citation>
    <scope>NUCLEOTIDE SEQUENCE</scope>
    <source>
        <strain evidence="6">AS06rmzACSIP_7</strain>
    </source>
</reference>
<name>A0A971S1V0_9BACT</name>
<feature type="transmembrane region" description="Helical" evidence="4">
    <location>
        <begin position="361"/>
        <end position="382"/>
    </location>
</feature>
<keyword evidence="2 4" id="KW-1133">Transmembrane helix</keyword>
<feature type="transmembrane region" description="Helical" evidence="4">
    <location>
        <begin position="95"/>
        <end position="113"/>
    </location>
</feature>
<sequence length="386" mass="41532">MGRFNLKALVILALGHLVTDIYQGALPATLPFLKDKLGLTYTMAGVILMVANFTSSVLQPIFGYYSDKKEKAILLPLGVLSAGTGFALLSLSTDYIVILFLVAISGLGIAAYHPEGYKTAHFFTGERSVTGMSVFSVGGNIGISLGPVMAIYAIRYLGFSALPIIMVPALIFTAVILHYRHMIAIPKIEHAQRHIETGSTSLGSYVSLFLVVAIVIMRSWTQLGLLTYIPFYYINYLKGDPVFAGNLVFVFLLCGAAGTLIGAPFADRWGHRFFLRLSMLLAAATLPLMFLPFVANSYLLFFVLGLQGTLLISSFSVTIVMAQRLLPKRLGVASGLMVGFAIGTGGIGVTLLGLVADRFGVPAALESIMILPAIGFLLSLIVKYKE</sequence>
<dbReference type="GO" id="GO:0022857">
    <property type="term" value="F:transmembrane transporter activity"/>
    <property type="evidence" value="ECO:0007669"/>
    <property type="project" value="InterPro"/>
</dbReference>
<evidence type="ECO:0000259" key="5">
    <source>
        <dbReference type="PROSITE" id="PS50850"/>
    </source>
</evidence>
<evidence type="ECO:0000256" key="2">
    <source>
        <dbReference type="ARBA" id="ARBA00022989"/>
    </source>
</evidence>
<evidence type="ECO:0000313" key="7">
    <source>
        <dbReference type="Proteomes" id="UP000777265"/>
    </source>
</evidence>
<dbReference type="InterPro" id="IPR011701">
    <property type="entry name" value="MFS"/>
</dbReference>
<dbReference type="Proteomes" id="UP000777265">
    <property type="component" value="Unassembled WGS sequence"/>
</dbReference>
<dbReference type="AlphaFoldDB" id="A0A971S1V0"/>
<protein>
    <submittedName>
        <fullName evidence="6">MFS transporter</fullName>
    </submittedName>
</protein>
<dbReference type="SUPFAM" id="SSF103473">
    <property type="entry name" value="MFS general substrate transporter"/>
    <property type="match status" value="1"/>
</dbReference>
<dbReference type="Gene3D" id="1.20.1250.20">
    <property type="entry name" value="MFS general substrate transporter like domains"/>
    <property type="match status" value="2"/>
</dbReference>
<comment type="caution">
    <text evidence="6">The sequence shown here is derived from an EMBL/GenBank/DDBJ whole genome shotgun (WGS) entry which is preliminary data.</text>
</comment>
<keyword evidence="3 4" id="KW-0472">Membrane</keyword>
<dbReference type="InterPro" id="IPR036259">
    <property type="entry name" value="MFS_trans_sf"/>
</dbReference>
<organism evidence="6 7">
    <name type="scientific">Syntrophorhabdus aromaticivorans</name>
    <dbReference type="NCBI Taxonomy" id="328301"/>
    <lineage>
        <taxon>Bacteria</taxon>
        <taxon>Pseudomonadati</taxon>
        <taxon>Thermodesulfobacteriota</taxon>
        <taxon>Syntrophorhabdia</taxon>
        <taxon>Syntrophorhabdales</taxon>
        <taxon>Syntrophorhabdaceae</taxon>
        <taxon>Syntrophorhabdus</taxon>
    </lineage>
</organism>
<gene>
    <name evidence="6" type="ORF">GXY80_10680</name>
</gene>
<dbReference type="GO" id="GO:0005886">
    <property type="term" value="C:plasma membrane"/>
    <property type="evidence" value="ECO:0007669"/>
    <property type="project" value="TreeGrafter"/>
</dbReference>
<proteinExistence type="predicted"/>
<feature type="transmembrane region" description="Helical" evidence="4">
    <location>
        <begin position="273"/>
        <end position="293"/>
    </location>
</feature>
<feature type="transmembrane region" description="Helical" evidence="4">
    <location>
        <begin position="134"/>
        <end position="154"/>
    </location>
</feature>
<evidence type="ECO:0000256" key="1">
    <source>
        <dbReference type="ARBA" id="ARBA00022692"/>
    </source>
</evidence>
<dbReference type="CDD" id="cd17478">
    <property type="entry name" value="MFS_FsR"/>
    <property type="match status" value="1"/>
</dbReference>
<feature type="transmembrane region" description="Helical" evidence="4">
    <location>
        <begin position="72"/>
        <end position="89"/>
    </location>
</feature>
<feature type="transmembrane region" description="Helical" evidence="4">
    <location>
        <begin position="200"/>
        <end position="221"/>
    </location>
</feature>
<dbReference type="PROSITE" id="PS50850">
    <property type="entry name" value="MFS"/>
    <property type="match status" value="1"/>
</dbReference>
<accession>A0A971S1V0</accession>
<evidence type="ECO:0000256" key="3">
    <source>
        <dbReference type="ARBA" id="ARBA00023136"/>
    </source>
</evidence>
<dbReference type="PANTHER" id="PTHR43129:SF1">
    <property type="entry name" value="FOSMIDOMYCIN RESISTANCE PROTEIN"/>
    <property type="match status" value="1"/>
</dbReference>
<feature type="domain" description="Major facilitator superfamily (MFS) profile" evidence="5">
    <location>
        <begin position="8"/>
        <end position="386"/>
    </location>
</feature>
<dbReference type="PANTHER" id="PTHR43129">
    <property type="entry name" value="FOSMIDOMYCIN RESISTANCE PROTEIN"/>
    <property type="match status" value="1"/>
</dbReference>
<keyword evidence="1 4" id="KW-0812">Transmembrane</keyword>
<dbReference type="Pfam" id="PF07690">
    <property type="entry name" value="MFS_1"/>
    <property type="match status" value="1"/>
</dbReference>
<feature type="transmembrane region" description="Helical" evidence="4">
    <location>
        <begin position="43"/>
        <end position="65"/>
    </location>
</feature>
<feature type="transmembrane region" description="Helical" evidence="4">
    <location>
        <begin position="160"/>
        <end position="179"/>
    </location>
</feature>
<dbReference type="EMBL" id="JAAYEE010000182">
    <property type="protein sequence ID" value="NLW35929.1"/>
    <property type="molecule type" value="Genomic_DNA"/>
</dbReference>
<dbReference type="InterPro" id="IPR020846">
    <property type="entry name" value="MFS_dom"/>
</dbReference>
<feature type="transmembrane region" description="Helical" evidence="4">
    <location>
        <begin position="299"/>
        <end position="320"/>
    </location>
</feature>
<evidence type="ECO:0000313" key="6">
    <source>
        <dbReference type="EMBL" id="NLW35929.1"/>
    </source>
</evidence>
<reference evidence="6" key="1">
    <citation type="journal article" date="2020" name="Biotechnol. Biofuels">
        <title>New insights from the biogas microbiome by comprehensive genome-resolved metagenomics of nearly 1600 species originating from multiple anaerobic digesters.</title>
        <authorList>
            <person name="Campanaro S."/>
            <person name="Treu L."/>
            <person name="Rodriguez-R L.M."/>
            <person name="Kovalovszki A."/>
            <person name="Ziels R.M."/>
            <person name="Maus I."/>
            <person name="Zhu X."/>
            <person name="Kougias P.G."/>
            <person name="Basile A."/>
            <person name="Luo G."/>
            <person name="Schluter A."/>
            <person name="Konstantinidis K.T."/>
            <person name="Angelidaki I."/>
        </authorList>
    </citation>
    <scope>NUCLEOTIDE SEQUENCE</scope>
    <source>
        <strain evidence="6">AS06rmzACSIP_7</strain>
    </source>
</reference>
<evidence type="ECO:0000256" key="4">
    <source>
        <dbReference type="SAM" id="Phobius"/>
    </source>
</evidence>
<feature type="transmembrane region" description="Helical" evidence="4">
    <location>
        <begin position="332"/>
        <end position="355"/>
    </location>
</feature>